<accession>A0A2P4UIT7</accession>
<dbReference type="FunFam" id="3.90.820.10:FF:000002">
    <property type="entry name" value="MbtH family protein"/>
    <property type="match status" value="1"/>
</dbReference>
<sequence length="74" mass="8350">MTNPFEDENASYYVLVNDEGQYSLWPAFADVPAGWTVAHGEDGRAACLAYIEENWTDMRPKSLVEEMKQYEAAG</sequence>
<reference evidence="4 5" key="1">
    <citation type="journal article" date="2017" name="Chemistry">
        <title>Isolation, Biosynthesis and Chemical Modifications of Rubterolones A-F: Rare Tropolone Alkaloids from Actinomadura sp. 5-2.</title>
        <authorList>
            <person name="Guo H."/>
            <person name="Benndorf R."/>
            <person name="Leichnitz D."/>
            <person name="Klassen J.L."/>
            <person name="Vollmers J."/>
            <person name="Gorls H."/>
            <person name="Steinacker M."/>
            <person name="Weigel C."/>
            <person name="Dahse H.M."/>
            <person name="Kaster A.K."/>
            <person name="de Beer Z.W."/>
            <person name="Poulsen M."/>
            <person name="Beemelmanns C."/>
        </authorList>
    </citation>
    <scope>NUCLEOTIDE SEQUENCE [LARGE SCALE GENOMIC DNA]</scope>
    <source>
        <strain evidence="4 5">5-2</strain>
    </source>
</reference>
<dbReference type="SUPFAM" id="SSF160582">
    <property type="entry name" value="MbtH-like"/>
    <property type="match status" value="1"/>
</dbReference>
<name>A0A2P4UIT7_9ACTN</name>
<proteinExistence type="predicted"/>
<evidence type="ECO:0000313" key="4">
    <source>
        <dbReference type="EMBL" id="POM24972.1"/>
    </source>
</evidence>
<dbReference type="EMBL" id="MTBP01000002">
    <property type="protein sequence ID" value="POM24972.1"/>
    <property type="molecule type" value="Genomic_DNA"/>
</dbReference>
<gene>
    <name evidence="4" type="ORF">BTM25_36120</name>
</gene>
<comment type="function">
    <text evidence="1">Could be involved in mycobactin synthesis.</text>
</comment>
<dbReference type="InterPro" id="IPR038020">
    <property type="entry name" value="MbtH-like_sf"/>
</dbReference>
<dbReference type="InterPro" id="IPR005153">
    <property type="entry name" value="MbtH-like_dom"/>
</dbReference>
<dbReference type="Gene3D" id="3.90.820.10">
    <property type="entry name" value="Structural Genomics, Unknown Function 30-nov-00 1gh9 Mol_id"/>
    <property type="match status" value="1"/>
</dbReference>
<dbReference type="GO" id="GO:0019290">
    <property type="term" value="P:siderophore biosynthetic process"/>
    <property type="evidence" value="ECO:0007669"/>
    <property type="project" value="TreeGrafter"/>
</dbReference>
<dbReference type="PANTHER" id="PTHR38444:SF1">
    <property type="entry name" value="ENTEROBACTIN BIOSYNTHESIS PROTEIN YBDZ"/>
    <property type="match status" value="1"/>
</dbReference>
<evidence type="ECO:0000259" key="3">
    <source>
        <dbReference type="SMART" id="SM00923"/>
    </source>
</evidence>
<dbReference type="AlphaFoldDB" id="A0A2P4UIT7"/>
<evidence type="ECO:0000256" key="2">
    <source>
        <dbReference type="ARBA" id="ARBA00072114"/>
    </source>
</evidence>
<dbReference type="Pfam" id="PF03621">
    <property type="entry name" value="MbtH"/>
    <property type="match status" value="1"/>
</dbReference>
<dbReference type="Proteomes" id="UP000242367">
    <property type="component" value="Unassembled WGS sequence"/>
</dbReference>
<dbReference type="PANTHER" id="PTHR38444">
    <property type="entry name" value="ENTEROBACTIN BIOSYNTHESIS PROTEIN YBDZ"/>
    <property type="match status" value="1"/>
</dbReference>
<evidence type="ECO:0000313" key="5">
    <source>
        <dbReference type="Proteomes" id="UP000242367"/>
    </source>
</evidence>
<organism evidence="4 5">
    <name type="scientific">Actinomadura rubteroloni</name>
    <dbReference type="NCBI Taxonomy" id="1926885"/>
    <lineage>
        <taxon>Bacteria</taxon>
        <taxon>Bacillati</taxon>
        <taxon>Actinomycetota</taxon>
        <taxon>Actinomycetes</taxon>
        <taxon>Streptosporangiales</taxon>
        <taxon>Thermomonosporaceae</taxon>
        <taxon>Actinomadura</taxon>
    </lineage>
</organism>
<comment type="caution">
    <text evidence="4">The sequence shown here is derived from an EMBL/GenBank/DDBJ whole genome shotgun (WGS) entry which is preliminary data.</text>
</comment>
<protein>
    <recommendedName>
        <fullName evidence="2">Protein MbtH</fullName>
    </recommendedName>
</protein>
<dbReference type="GO" id="GO:0005829">
    <property type="term" value="C:cytosol"/>
    <property type="evidence" value="ECO:0007669"/>
    <property type="project" value="TreeGrafter"/>
</dbReference>
<feature type="domain" description="MbtH-like" evidence="3">
    <location>
        <begin position="3"/>
        <end position="53"/>
    </location>
</feature>
<evidence type="ECO:0000256" key="1">
    <source>
        <dbReference type="ARBA" id="ARBA00057165"/>
    </source>
</evidence>
<keyword evidence="5" id="KW-1185">Reference proteome</keyword>
<dbReference type="InterPro" id="IPR037407">
    <property type="entry name" value="MLP_fam"/>
</dbReference>
<dbReference type="SMART" id="SM00923">
    <property type="entry name" value="MbtH"/>
    <property type="match status" value="1"/>
</dbReference>
<dbReference type="RefSeq" id="WP_103564031.1">
    <property type="nucleotide sequence ID" value="NZ_MTBP01000002.1"/>
</dbReference>